<evidence type="ECO:0000313" key="5">
    <source>
        <dbReference type="EMBL" id="KKG38802.1"/>
    </source>
</evidence>
<dbReference type="Proteomes" id="UP000034921">
    <property type="component" value="Unassembled WGS sequence"/>
</dbReference>
<dbReference type="Pfam" id="PF02384">
    <property type="entry name" value="N6_Mtase"/>
    <property type="match status" value="1"/>
</dbReference>
<evidence type="ECO:0000313" key="11">
    <source>
        <dbReference type="Proteomes" id="UP000033878"/>
    </source>
</evidence>
<dbReference type="PRINTS" id="PR00507">
    <property type="entry name" value="N12N6MTFRASE"/>
</dbReference>
<dbReference type="Pfam" id="PF13588">
    <property type="entry name" value="HSDR_N_2"/>
    <property type="match status" value="1"/>
</dbReference>
<dbReference type="PATRIC" id="fig|2209.39.peg.1144"/>
<dbReference type="InterPro" id="IPR029063">
    <property type="entry name" value="SAM-dependent_MTases_sf"/>
</dbReference>
<protein>
    <submittedName>
        <fullName evidence="6">Uncharacterized protein</fullName>
    </submittedName>
</protein>
<dbReference type="EMBL" id="JJPF01000002">
    <property type="protein sequence ID" value="KKG46984.1"/>
    <property type="molecule type" value="Genomic_DNA"/>
</dbReference>
<proteinExistence type="predicted"/>
<dbReference type="EMBL" id="JJQE01000161">
    <property type="protein sequence ID" value="KKH24553.1"/>
    <property type="molecule type" value="Genomic_DNA"/>
</dbReference>
<evidence type="ECO:0000313" key="14">
    <source>
        <dbReference type="Proteomes" id="UP000034243"/>
    </source>
</evidence>
<feature type="domain" description="DNA methylase adenine-specific" evidence="2">
    <location>
        <begin position="303"/>
        <end position="654"/>
    </location>
</feature>
<dbReference type="GO" id="GO:0032259">
    <property type="term" value="P:methylation"/>
    <property type="evidence" value="ECO:0007669"/>
    <property type="project" value="InterPro"/>
</dbReference>
<accession>A0A0F8H461</accession>
<dbReference type="SUPFAM" id="SSF53335">
    <property type="entry name" value="S-adenosyl-L-methionine-dependent methyltransferases"/>
    <property type="match status" value="1"/>
</dbReference>
<dbReference type="InterPro" id="IPR029464">
    <property type="entry name" value="HSDR_N"/>
</dbReference>
<evidence type="ECO:0000313" key="4">
    <source>
        <dbReference type="EMBL" id="KKG31038.1"/>
    </source>
</evidence>
<dbReference type="InterPro" id="IPR002052">
    <property type="entry name" value="DNA_methylase_N6_adenine_CS"/>
</dbReference>
<dbReference type="Proteomes" id="UP000034577">
    <property type="component" value="Unassembled WGS sequence"/>
</dbReference>
<dbReference type="Proteomes" id="UP000034151">
    <property type="component" value="Unassembled WGS sequence"/>
</dbReference>
<comment type="caution">
    <text evidence="6">The sequence shown here is derived from an EMBL/GenBank/DDBJ whole genome shotgun (WGS) entry which is preliminary data.</text>
</comment>
<evidence type="ECO:0000256" key="1">
    <source>
        <dbReference type="ARBA" id="ARBA00022747"/>
    </source>
</evidence>
<dbReference type="Proteomes" id="UP000034667">
    <property type="component" value="Unassembled WGS sequence"/>
</dbReference>
<feature type="domain" description="Type I restriction enzyme R protein N-terminal" evidence="3">
    <location>
        <begin position="51"/>
        <end position="159"/>
    </location>
</feature>
<evidence type="ECO:0000313" key="15">
    <source>
        <dbReference type="Proteomes" id="UP000034577"/>
    </source>
</evidence>
<sequence length="794" mass="92142">MDEIFHDENTKYELKLFNQVDIDWLEERIFDKGGKPYLKCLGSEKERPVKPEEIVRQLWLKKIIFEFHYPIDRILVEKSVWFGSGVSDKAADIVITHKDSESPYIIFEVKKPKRKDGIQQLKSYCNAEGSPIGVWSNGGEKVILHREEPNIFQNIDEIPTVDQTLQDVIGQLWTIDKLKDENRLIKEKLSLKDIILDLENLVLANAKGIDDSFDEVFKLIYSKLYDEWAAVNLPQRNRKIQFRIYGESASELYEKINSLFREASKKWKGVFTKTDKINLTPNHLWVCVSFLQGIRLYNANLQVIDEAFEYLVTEIAKGKKGQYFTPRWVIDMCVKMLNPKIDEKMIDPACGSAGFTVHTIFWVAGEQFTAEGLPSHIVEYARNNVFGIDSSPRAVKIAKAINLIAGDGKTNIYELNSLEADKWDYIGRAGFKDMLTEFDDPELNDENDKLYKYFDFDLVLTNPPFAGNINERSILKNYYLAEKNGKTVSKIGRDILFIERCINSLRSGYGTKDDVDYVPGGRCAIILPQGRLNNSSDLRIRNFIFDRARILAVVGLHINTFKPHTGTKTSVLFFQKYTNEECKVIQEIINKHELEWHSFLEKVIKPLAENTSLVEDDLPDLLKNELENYFEKEQVSDEDEEGANVEQEELSEDDVRNEIYELEEELSSKPKKFKGKIDLIRKINNKKKILASFSLHSQIEYFVSDEKAIENFRKTWLAQKAAEDMDYRIFFAINKRAGKDNSGQPIYKKDENGQRELDAHQHLIIDHDCDEIAEEFKKFAQDEKQDFYFWRKNG</sequence>
<dbReference type="GO" id="GO:0009307">
    <property type="term" value="P:DNA restriction-modification system"/>
    <property type="evidence" value="ECO:0007669"/>
    <property type="project" value="UniProtKB-KW"/>
</dbReference>
<dbReference type="EMBL" id="JJPH01000022">
    <property type="protein sequence ID" value="KKG55253.1"/>
    <property type="molecule type" value="Genomic_DNA"/>
</dbReference>
<dbReference type="AlphaFoldDB" id="A0A0F8H461"/>
<organism evidence="6 16">
    <name type="scientific">Methanosarcina mazei</name>
    <name type="common">Methanosarcina frisia</name>
    <dbReference type="NCBI Taxonomy" id="2209"/>
    <lineage>
        <taxon>Archaea</taxon>
        <taxon>Methanobacteriati</taxon>
        <taxon>Methanobacteriota</taxon>
        <taxon>Stenosarchaea group</taxon>
        <taxon>Methanomicrobia</taxon>
        <taxon>Methanosarcinales</taxon>
        <taxon>Methanosarcinaceae</taxon>
        <taxon>Methanosarcina</taxon>
    </lineage>
</organism>
<evidence type="ECO:0000259" key="2">
    <source>
        <dbReference type="Pfam" id="PF02384"/>
    </source>
</evidence>
<dbReference type="Proteomes" id="UP000034243">
    <property type="component" value="Unassembled WGS sequence"/>
</dbReference>
<evidence type="ECO:0000313" key="17">
    <source>
        <dbReference type="Proteomes" id="UP000034921"/>
    </source>
</evidence>
<dbReference type="EMBL" id="JJPG01000144">
    <property type="protein sequence ID" value="KKG47790.1"/>
    <property type="molecule type" value="Genomic_DNA"/>
</dbReference>
<dbReference type="InterPro" id="IPR003356">
    <property type="entry name" value="DNA_methylase_A-5"/>
</dbReference>
<dbReference type="PROSITE" id="PS00092">
    <property type="entry name" value="N6_MTASE"/>
    <property type="match status" value="1"/>
</dbReference>
<evidence type="ECO:0000313" key="8">
    <source>
        <dbReference type="EMBL" id="KKG47790.1"/>
    </source>
</evidence>
<dbReference type="Proteomes" id="UP000034195">
    <property type="component" value="Unassembled WGS sequence"/>
</dbReference>
<evidence type="ECO:0000259" key="3">
    <source>
        <dbReference type="Pfam" id="PF13588"/>
    </source>
</evidence>
<dbReference type="EMBL" id="JJPD01000145">
    <property type="protein sequence ID" value="KKG38802.1"/>
    <property type="molecule type" value="Genomic_DNA"/>
</dbReference>
<dbReference type="GO" id="GO:0008170">
    <property type="term" value="F:N-methyltransferase activity"/>
    <property type="evidence" value="ECO:0007669"/>
    <property type="project" value="InterPro"/>
</dbReference>
<evidence type="ECO:0000313" key="13">
    <source>
        <dbReference type="Proteomes" id="UP000034195"/>
    </source>
</evidence>
<gene>
    <name evidence="5" type="ORF">DU35_11445</name>
    <name evidence="9" type="ORF">DU36_04280</name>
    <name evidence="8" type="ORF">DU38_05200</name>
    <name evidence="7" type="ORF">DU39_05055</name>
    <name evidence="6" type="ORF">DU41_16185</name>
    <name evidence="4" type="ORF">DU49_04230</name>
    <name evidence="10" type="ORF">DU60_08035</name>
</gene>
<name>A0A0F8H461_METMZ</name>
<dbReference type="Proteomes" id="UP000033878">
    <property type="component" value="Unassembled WGS sequence"/>
</dbReference>
<dbReference type="EMBL" id="JJPB01000086">
    <property type="protein sequence ID" value="KKG31038.1"/>
    <property type="molecule type" value="Genomic_DNA"/>
</dbReference>
<dbReference type="InterPro" id="IPR052916">
    <property type="entry name" value="Type-I_RE_MTase_Subunit"/>
</dbReference>
<dbReference type="Gene3D" id="3.40.50.150">
    <property type="entry name" value="Vaccinia Virus protein VP39"/>
    <property type="match status" value="1"/>
</dbReference>
<dbReference type="GO" id="GO:0003677">
    <property type="term" value="F:DNA binding"/>
    <property type="evidence" value="ECO:0007669"/>
    <property type="project" value="InterPro"/>
</dbReference>
<evidence type="ECO:0000313" key="6">
    <source>
        <dbReference type="EMBL" id="KKG39395.1"/>
    </source>
</evidence>
<evidence type="ECO:0000313" key="12">
    <source>
        <dbReference type="Proteomes" id="UP000034151"/>
    </source>
</evidence>
<keyword evidence="1" id="KW-0680">Restriction system</keyword>
<dbReference type="EMBL" id="JJPE01000168">
    <property type="protein sequence ID" value="KKG39395.1"/>
    <property type="molecule type" value="Genomic_DNA"/>
</dbReference>
<dbReference type="PANTHER" id="PTHR42998">
    <property type="entry name" value="TYPE I RESTRICTION ENZYME HINDVIIP M PROTEIN-RELATED"/>
    <property type="match status" value="1"/>
</dbReference>
<evidence type="ECO:0000313" key="9">
    <source>
        <dbReference type="EMBL" id="KKG55253.1"/>
    </source>
</evidence>
<evidence type="ECO:0000313" key="7">
    <source>
        <dbReference type="EMBL" id="KKG46984.1"/>
    </source>
</evidence>
<reference evidence="11 12" key="1">
    <citation type="journal article" date="2015" name="ISME J.">
        <title>Genomic and phenotypic differentiation among Methanosarcina mazei populations from Columbia River sediment.</title>
        <authorList>
            <person name="Youngblut N.D."/>
            <person name="Wirth J.S."/>
            <person name="Henriksen J.R."/>
            <person name="Smith M."/>
            <person name="Simon H."/>
            <person name="Metcalf W.W."/>
            <person name="Whitaker R.J."/>
        </authorList>
    </citation>
    <scope>NUCLEOTIDE SEQUENCE [LARGE SCALE GENOMIC DNA]</scope>
    <source>
        <strain evidence="10 17">1.F.M.0.5</strain>
        <strain evidence="4 11">3.F.A.1A.3</strain>
        <strain evidence="5 15">3.F.A.2.12</strain>
        <strain evidence="6 16">3.F.A.2.3</strain>
        <strain evidence="7 12">3.F.A.2.5</strain>
        <strain evidence="8 13">3.F.A.2.6</strain>
        <strain evidence="9 14">3.F.A.2.7</strain>
    </source>
</reference>
<evidence type="ECO:0000313" key="10">
    <source>
        <dbReference type="EMBL" id="KKH24553.1"/>
    </source>
</evidence>
<evidence type="ECO:0000313" key="16">
    <source>
        <dbReference type="Proteomes" id="UP000034667"/>
    </source>
</evidence>
<dbReference type="PANTHER" id="PTHR42998:SF1">
    <property type="entry name" value="TYPE I RESTRICTION ENZYME HINDI METHYLASE SUBUNIT"/>
    <property type="match status" value="1"/>
</dbReference>